<dbReference type="AlphaFoldDB" id="A0A835HGR1"/>
<dbReference type="GO" id="GO:0003677">
    <property type="term" value="F:DNA binding"/>
    <property type="evidence" value="ECO:0007669"/>
    <property type="project" value="UniProtKB-KW"/>
</dbReference>
<evidence type="ECO:0000256" key="2">
    <source>
        <dbReference type="ARBA" id="ARBA00023015"/>
    </source>
</evidence>
<evidence type="ECO:0000313" key="9">
    <source>
        <dbReference type="Proteomes" id="UP000631114"/>
    </source>
</evidence>
<dbReference type="InterPro" id="IPR036093">
    <property type="entry name" value="NAC_dom_sf"/>
</dbReference>
<dbReference type="GO" id="GO:0005634">
    <property type="term" value="C:nucleus"/>
    <property type="evidence" value="ECO:0007669"/>
    <property type="project" value="UniProtKB-SubCell"/>
</dbReference>
<dbReference type="Proteomes" id="UP000631114">
    <property type="component" value="Unassembled WGS sequence"/>
</dbReference>
<keyword evidence="3" id="KW-0238">DNA-binding</keyword>
<evidence type="ECO:0000256" key="4">
    <source>
        <dbReference type="ARBA" id="ARBA00023163"/>
    </source>
</evidence>
<feature type="compositionally biased region" description="Acidic residues" evidence="6">
    <location>
        <begin position="202"/>
        <end position="225"/>
    </location>
</feature>
<proteinExistence type="predicted"/>
<dbReference type="PANTHER" id="PTHR31744">
    <property type="entry name" value="PROTEIN CUP-SHAPED COTYLEDON 2-RELATED"/>
    <property type="match status" value="1"/>
</dbReference>
<evidence type="ECO:0000313" key="8">
    <source>
        <dbReference type="EMBL" id="KAF9598099.1"/>
    </source>
</evidence>
<accession>A0A835HGR1</accession>
<organism evidence="8 9">
    <name type="scientific">Coptis chinensis</name>
    <dbReference type="NCBI Taxonomy" id="261450"/>
    <lineage>
        <taxon>Eukaryota</taxon>
        <taxon>Viridiplantae</taxon>
        <taxon>Streptophyta</taxon>
        <taxon>Embryophyta</taxon>
        <taxon>Tracheophyta</taxon>
        <taxon>Spermatophyta</taxon>
        <taxon>Magnoliopsida</taxon>
        <taxon>Ranunculales</taxon>
        <taxon>Ranunculaceae</taxon>
        <taxon>Coptidoideae</taxon>
        <taxon>Coptis</taxon>
    </lineage>
</organism>
<protein>
    <recommendedName>
        <fullName evidence="7">NAC domain-containing protein</fullName>
    </recommendedName>
</protein>
<sequence>MGENPRKVVPTPTPRTSYLSTWVKGENSNAADGENEHAKSVSDATNDVKSVLSATIDAFNGVEEGVQTYLRSFPAGMFEPENNDGEREWYFFTPRDRKYRNGTRPNRAAGNGYWKATGADKKIIHKKTDVKIGCRKALVFYVGKAPKGTKTNWIMHEYRIEDTVPRARLNMHDMRLDNWVLCRIYEKTDKGTKENGKAAAAGEEDAELSDDDNLENDYDGDGGAEADADAILSEDAAIANGQNQFHANPSEIENALQDPLPNWNTMWPTDSKQALALEVQNCNQTGQLNQPNAEINHNCKSEAVNDIKDDYIELKDEDLFMNIDDIMSLDFPPLPPS</sequence>
<keyword evidence="2" id="KW-0805">Transcription regulation</keyword>
<dbReference type="PANTHER" id="PTHR31744:SF233">
    <property type="entry name" value="NAC DOMAIN-CONTAINING PROTEIN 72-LIKE"/>
    <property type="match status" value="1"/>
</dbReference>
<name>A0A835HGR1_9MAGN</name>
<gene>
    <name evidence="8" type="ORF">IFM89_024444</name>
</gene>
<dbReference type="InterPro" id="IPR003441">
    <property type="entry name" value="NAC-dom"/>
</dbReference>
<comment type="caution">
    <text evidence="8">The sequence shown here is derived from an EMBL/GenBank/DDBJ whole genome shotgun (WGS) entry which is preliminary data.</text>
</comment>
<dbReference type="Gene3D" id="2.170.150.80">
    <property type="entry name" value="NAC domain"/>
    <property type="match status" value="1"/>
</dbReference>
<reference evidence="8 9" key="1">
    <citation type="submission" date="2020-10" db="EMBL/GenBank/DDBJ databases">
        <title>The Coptis chinensis genome and diversification of protoberbering-type alkaloids.</title>
        <authorList>
            <person name="Wang B."/>
            <person name="Shu S."/>
            <person name="Song C."/>
            <person name="Liu Y."/>
        </authorList>
    </citation>
    <scope>NUCLEOTIDE SEQUENCE [LARGE SCALE GENOMIC DNA]</scope>
    <source>
        <strain evidence="8">HL-2020</strain>
        <tissue evidence="8">Leaf</tissue>
    </source>
</reference>
<dbReference type="GO" id="GO:0006355">
    <property type="term" value="P:regulation of DNA-templated transcription"/>
    <property type="evidence" value="ECO:0007669"/>
    <property type="project" value="InterPro"/>
</dbReference>
<keyword evidence="5" id="KW-0539">Nucleus</keyword>
<dbReference type="PROSITE" id="PS51005">
    <property type="entry name" value="NAC"/>
    <property type="match status" value="1"/>
</dbReference>
<dbReference type="SUPFAM" id="SSF101941">
    <property type="entry name" value="NAC domain"/>
    <property type="match status" value="1"/>
</dbReference>
<keyword evidence="4" id="KW-0804">Transcription</keyword>
<dbReference type="EMBL" id="JADFTS010000007">
    <property type="protein sequence ID" value="KAF9598099.1"/>
    <property type="molecule type" value="Genomic_DNA"/>
</dbReference>
<feature type="region of interest" description="Disordered" evidence="6">
    <location>
        <begin position="192"/>
        <end position="225"/>
    </location>
</feature>
<keyword evidence="9" id="KW-1185">Reference proteome</keyword>
<evidence type="ECO:0000256" key="1">
    <source>
        <dbReference type="ARBA" id="ARBA00004123"/>
    </source>
</evidence>
<evidence type="ECO:0000256" key="3">
    <source>
        <dbReference type="ARBA" id="ARBA00023125"/>
    </source>
</evidence>
<dbReference type="Pfam" id="PF02365">
    <property type="entry name" value="NAM"/>
    <property type="match status" value="1"/>
</dbReference>
<comment type="subcellular location">
    <subcellularLocation>
        <location evidence="1">Nucleus</location>
    </subcellularLocation>
</comment>
<evidence type="ECO:0000256" key="6">
    <source>
        <dbReference type="SAM" id="MobiDB-lite"/>
    </source>
</evidence>
<feature type="domain" description="NAC" evidence="7">
    <location>
        <begin position="30"/>
        <end position="187"/>
    </location>
</feature>
<evidence type="ECO:0000259" key="7">
    <source>
        <dbReference type="PROSITE" id="PS51005"/>
    </source>
</evidence>
<evidence type="ECO:0000256" key="5">
    <source>
        <dbReference type="ARBA" id="ARBA00023242"/>
    </source>
</evidence>